<dbReference type="EMBL" id="GEDG01020972">
    <property type="protein sequence ID" value="JAP18691.1"/>
    <property type="molecule type" value="Transcribed_RNA"/>
</dbReference>
<protein>
    <submittedName>
        <fullName evidence="1">Putative ovule protein</fullName>
    </submittedName>
</protein>
<name>A0A0V0HEW8_SOLCH</name>
<sequence length="61" mass="7382">MRKHDIHFILKIDHFDLVAANLESFKKNLSSCTFFVTMKCCSIRFDHNYLSYSLCDFFYLY</sequence>
<evidence type="ECO:0000313" key="1">
    <source>
        <dbReference type="EMBL" id="JAP18691.1"/>
    </source>
</evidence>
<proteinExistence type="predicted"/>
<dbReference type="AlphaFoldDB" id="A0A0V0HEW8"/>
<accession>A0A0V0HEW8</accession>
<reference evidence="1" key="1">
    <citation type="submission" date="2015-12" db="EMBL/GenBank/DDBJ databases">
        <title>Gene expression during late stages of embryo sac development: a critical building block for successful pollen-pistil interactions.</title>
        <authorList>
            <person name="Liu Y."/>
            <person name="Joly V."/>
            <person name="Sabar M."/>
            <person name="Matton D.P."/>
        </authorList>
    </citation>
    <scope>NUCLEOTIDE SEQUENCE</scope>
</reference>
<organism evidence="1">
    <name type="scientific">Solanum chacoense</name>
    <name type="common">Chaco potato</name>
    <dbReference type="NCBI Taxonomy" id="4108"/>
    <lineage>
        <taxon>Eukaryota</taxon>
        <taxon>Viridiplantae</taxon>
        <taxon>Streptophyta</taxon>
        <taxon>Embryophyta</taxon>
        <taxon>Tracheophyta</taxon>
        <taxon>Spermatophyta</taxon>
        <taxon>Magnoliopsida</taxon>
        <taxon>eudicotyledons</taxon>
        <taxon>Gunneridae</taxon>
        <taxon>Pentapetalae</taxon>
        <taxon>asterids</taxon>
        <taxon>lamiids</taxon>
        <taxon>Solanales</taxon>
        <taxon>Solanaceae</taxon>
        <taxon>Solanoideae</taxon>
        <taxon>Solaneae</taxon>
        <taxon>Solanum</taxon>
    </lineage>
</organism>